<accession>A0A1E2USC5</accession>
<keyword evidence="3 5" id="KW-0238">DNA-binding</keyword>
<evidence type="ECO:0000259" key="7">
    <source>
        <dbReference type="PROSITE" id="PS51900"/>
    </source>
</evidence>
<dbReference type="InterPro" id="IPR010998">
    <property type="entry name" value="Integrase_recombinase_N"/>
</dbReference>
<dbReference type="PANTHER" id="PTHR30629:SF2">
    <property type="entry name" value="PROPHAGE INTEGRASE INTS-RELATED"/>
    <property type="match status" value="1"/>
</dbReference>
<proteinExistence type="inferred from homology"/>
<evidence type="ECO:0000256" key="1">
    <source>
        <dbReference type="ARBA" id="ARBA00008857"/>
    </source>
</evidence>
<evidence type="ECO:0000259" key="6">
    <source>
        <dbReference type="PROSITE" id="PS51898"/>
    </source>
</evidence>
<dbReference type="InterPro" id="IPR025166">
    <property type="entry name" value="Integrase_DNA_bind_dom"/>
</dbReference>
<dbReference type="CDD" id="cd00801">
    <property type="entry name" value="INT_P4_C"/>
    <property type="match status" value="1"/>
</dbReference>
<evidence type="ECO:0000313" key="9">
    <source>
        <dbReference type="Proteomes" id="UP000094849"/>
    </source>
</evidence>
<dbReference type="PANTHER" id="PTHR30629">
    <property type="entry name" value="PROPHAGE INTEGRASE"/>
    <property type="match status" value="1"/>
</dbReference>
<dbReference type="Gene3D" id="1.10.150.130">
    <property type="match status" value="1"/>
</dbReference>
<dbReference type="GO" id="GO:0006310">
    <property type="term" value="P:DNA recombination"/>
    <property type="evidence" value="ECO:0007669"/>
    <property type="project" value="UniProtKB-KW"/>
</dbReference>
<dbReference type="STRING" id="1818881.A3196_12775"/>
<dbReference type="GO" id="GO:0015074">
    <property type="term" value="P:DNA integration"/>
    <property type="evidence" value="ECO:0007669"/>
    <property type="project" value="UniProtKB-KW"/>
</dbReference>
<dbReference type="SUPFAM" id="SSF56349">
    <property type="entry name" value="DNA breaking-rejoining enzymes"/>
    <property type="match status" value="1"/>
</dbReference>
<dbReference type="GO" id="GO:0003677">
    <property type="term" value="F:DNA binding"/>
    <property type="evidence" value="ECO:0007669"/>
    <property type="project" value="UniProtKB-UniRule"/>
</dbReference>
<dbReference type="Pfam" id="PF22022">
    <property type="entry name" value="Phage_int_M"/>
    <property type="match status" value="1"/>
</dbReference>
<gene>
    <name evidence="8" type="ORF">A3196_12775</name>
</gene>
<dbReference type="InterPro" id="IPR053876">
    <property type="entry name" value="Phage_int_M"/>
</dbReference>
<dbReference type="AlphaFoldDB" id="A0A1E2USC5"/>
<dbReference type="InterPro" id="IPR011010">
    <property type="entry name" value="DNA_brk_join_enz"/>
</dbReference>
<evidence type="ECO:0000256" key="2">
    <source>
        <dbReference type="ARBA" id="ARBA00022908"/>
    </source>
</evidence>
<dbReference type="PROSITE" id="PS51898">
    <property type="entry name" value="TYR_RECOMBINASE"/>
    <property type="match status" value="1"/>
</dbReference>
<sequence>MTLTDTAVRNTKPKDKSHKLFDGGGLFLLVNPNGSKYWRLKYRFHGKEKLLALGVYPDTTLKSARDKRDGARKLLASGIDPSEARKAEKATRNSDNSFEAVAREWWTERTPNWSESHSSRIMLRLENDVFPWIGSKPIGDITPPILLTVLNRVKSRGAIETAHRIHQSCSQIFRYAIATHRAERDSAADLKGALPPVKKKHHPSITDPKQIGGLLRAIDGYQGSFVTRCALQLAPLTFVRPGELRHAEWTEIDLDKEEWRIPAEKMKMKTVHIVPLSTQAIAVLNDIKPLTGNGQYVFPGIRSPKRPMSENTVNAALRRLGYTKNEMTGHGFRSMASTILNEQGWHMDAIERQLAHTERDLVRASYNYAQHLPERVKMMQAWADYLDGLRSGAKANSLTRDVK</sequence>
<feature type="domain" description="Tyr recombinase" evidence="6">
    <location>
        <begin position="201"/>
        <end position="384"/>
    </location>
</feature>
<dbReference type="InterPro" id="IPR050808">
    <property type="entry name" value="Phage_Integrase"/>
</dbReference>
<evidence type="ECO:0000256" key="3">
    <source>
        <dbReference type="ARBA" id="ARBA00023125"/>
    </source>
</evidence>
<dbReference type="InterPro" id="IPR044068">
    <property type="entry name" value="CB"/>
</dbReference>
<protein>
    <submittedName>
        <fullName evidence="8">Integrase</fullName>
    </submittedName>
</protein>
<feature type="domain" description="Core-binding (CB)" evidence="7">
    <location>
        <begin position="96"/>
        <end position="177"/>
    </location>
</feature>
<keyword evidence="4" id="KW-0233">DNA recombination</keyword>
<dbReference type="Gene3D" id="1.10.443.10">
    <property type="entry name" value="Intergrase catalytic core"/>
    <property type="match status" value="1"/>
</dbReference>
<organism evidence="8 9">
    <name type="scientific">Candidatus Thiodiazotropha endoloripes</name>
    <dbReference type="NCBI Taxonomy" id="1818881"/>
    <lineage>
        <taxon>Bacteria</taxon>
        <taxon>Pseudomonadati</taxon>
        <taxon>Pseudomonadota</taxon>
        <taxon>Gammaproteobacteria</taxon>
        <taxon>Chromatiales</taxon>
        <taxon>Sedimenticolaceae</taxon>
        <taxon>Candidatus Thiodiazotropha</taxon>
    </lineage>
</organism>
<evidence type="ECO:0000313" key="8">
    <source>
        <dbReference type="EMBL" id="ODB97551.1"/>
    </source>
</evidence>
<dbReference type="InterPro" id="IPR013762">
    <property type="entry name" value="Integrase-like_cat_sf"/>
</dbReference>
<evidence type="ECO:0000256" key="4">
    <source>
        <dbReference type="ARBA" id="ARBA00023172"/>
    </source>
</evidence>
<dbReference type="Pfam" id="PF13356">
    <property type="entry name" value="Arm-DNA-bind_3"/>
    <property type="match status" value="1"/>
</dbReference>
<dbReference type="InterPro" id="IPR038488">
    <property type="entry name" value="Integrase_DNA-bd_sf"/>
</dbReference>
<reference evidence="8 9" key="1">
    <citation type="submission" date="2016-03" db="EMBL/GenBank/DDBJ databases">
        <title>Chemosynthetic sulphur-oxidizing symbionts of marine invertebrate animals are capable of nitrogen fixation.</title>
        <authorList>
            <person name="Petersen J.M."/>
            <person name="Kemper A."/>
            <person name="Gruber-Vodicka H."/>
            <person name="Cardini U."/>
            <person name="Geest Mvander."/>
            <person name="Kleiner M."/>
            <person name="Bulgheresi S."/>
            <person name="Fussmann M."/>
            <person name="Herbold C."/>
            <person name="Seah B.K.B."/>
            <person name="Antony C.Paul."/>
            <person name="Liu D."/>
            <person name="Belitz A."/>
            <person name="Weber M."/>
        </authorList>
    </citation>
    <scope>NUCLEOTIDE SEQUENCE [LARGE SCALE GENOMIC DNA]</scope>
    <source>
        <strain evidence="8">G_D</strain>
    </source>
</reference>
<comment type="similarity">
    <text evidence="1">Belongs to the 'phage' integrase family.</text>
</comment>
<dbReference type="Proteomes" id="UP000094849">
    <property type="component" value="Unassembled WGS sequence"/>
</dbReference>
<dbReference type="OrthoDB" id="9795573at2"/>
<keyword evidence="9" id="KW-1185">Reference proteome</keyword>
<dbReference type="Pfam" id="PF00589">
    <property type="entry name" value="Phage_integrase"/>
    <property type="match status" value="1"/>
</dbReference>
<comment type="caution">
    <text evidence="8">The sequence shown here is derived from an EMBL/GenBank/DDBJ whole genome shotgun (WGS) entry which is preliminary data.</text>
</comment>
<evidence type="ECO:0000256" key="5">
    <source>
        <dbReference type="PROSITE-ProRule" id="PRU01248"/>
    </source>
</evidence>
<keyword evidence="2" id="KW-0229">DNA integration</keyword>
<dbReference type="PROSITE" id="PS51900">
    <property type="entry name" value="CB"/>
    <property type="match status" value="1"/>
</dbReference>
<dbReference type="EMBL" id="LVJZ01000003">
    <property type="protein sequence ID" value="ODB97551.1"/>
    <property type="molecule type" value="Genomic_DNA"/>
</dbReference>
<dbReference type="InterPro" id="IPR002104">
    <property type="entry name" value="Integrase_catalytic"/>
</dbReference>
<dbReference type="RefSeq" id="WP_069014337.1">
    <property type="nucleotide sequence ID" value="NZ_LVJW01000003.1"/>
</dbReference>
<name>A0A1E2USC5_9GAMM</name>
<dbReference type="Gene3D" id="3.30.160.390">
    <property type="entry name" value="Integrase, DNA-binding domain"/>
    <property type="match status" value="1"/>
</dbReference>